<keyword evidence="7" id="KW-0325">Glycoprotein</keyword>
<keyword evidence="3" id="KW-0449">Lipoprotein</keyword>
<dbReference type="InterPro" id="IPR044788">
    <property type="entry name" value="X8_dom_prot"/>
</dbReference>
<feature type="domain" description="X8" evidence="9">
    <location>
        <begin position="35"/>
        <end position="116"/>
    </location>
</feature>
<dbReference type="SMART" id="SM00768">
    <property type="entry name" value="X8"/>
    <property type="match status" value="1"/>
</dbReference>
<dbReference type="Pfam" id="PF07983">
    <property type="entry name" value="X8"/>
    <property type="match status" value="1"/>
</dbReference>
<evidence type="ECO:0000256" key="2">
    <source>
        <dbReference type="ARBA" id="ARBA00022475"/>
    </source>
</evidence>
<evidence type="ECO:0000256" key="4">
    <source>
        <dbReference type="ARBA" id="ARBA00022729"/>
    </source>
</evidence>
<comment type="subcellular location">
    <subcellularLocation>
        <location evidence="1">Cell membrane</location>
        <topology evidence="1">Lipid-anchor</topology>
        <topology evidence="1">GPI-anchor</topology>
    </subcellularLocation>
</comment>
<keyword evidence="3" id="KW-0336">GPI-anchor</keyword>
<dbReference type="Gene3D" id="1.20.58.1040">
    <property type="match status" value="1"/>
</dbReference>
<dbReference type="FunFam" id="1.20.58.1040:FF:000001">
    <property type="entry name" value="Glucan endo-1,3-beta-glucosidase 4"/>
    <property type="match status" value="1"/>
</dbReference>
<dbReference type="Proteomes" id="UP000734854">
    <property type="component" value="Unassembled WGS sequence"/>
</dbReference>
<dbReference type="PANTHER" id="PTHR31044:SF47">
    <property type="entry name" value="CARBOHYDRATE-BINDING X8 DOMAIN SUPERFAMILY PROTEIN"/>
    <property type="match status" value="1"/>
</dbReference>
<gene>
    <name evidence="10" type="ORF">ZIOFF_009823</name>
</gene>
<dbReference type="EMBL" id="JACMSC010000003">
    <property type="protein sequence ID" value="KAG6527697.1"/>
    <property type="molecule type" value="Genomic_DNA"/>
</dbReference>
<dbReference type="GO" id="GO:0098552">
    <property type="term" value="C:side of membrane"/>
    <property type="evidence" value="ECO:0007669"/>
    <property type="project" value="UniProtKB-KW"/>
</dbReference>
<evidence type="ECO:0000313" key="10">
    <source>
        <dbReference type="EMBL" id="KAG6527697.1"/>
    </source>
</evidence>
<dbReference type="AlphaFoldDB" id="A0A8J5HUK6"/>
<evidence type="ECO:0000256" key="8">
    <source>
        <dbReference type="SAM" id="SignalP"/>
    </source>
</evidence>
<evidence type="ECO:0000256" key="5">
    <source>
        <dbReference type="ARBA" id="ARBA00023136"/>
    </source>
</evidence>
<feature type="signal peptide" evidence="8">
    <location>
        <begin position="1"/>
        <end position="25"/>
    </location>
</feature>
<keyword evidence="2" id="KW-1003">Cell membrane</keyword>
<protein>
    <recommendedName>
        <fullName evidence="9">X8 domain-containing protein</fullName>
    </recommendedName>
</protein>
<evidence type="ECO:0000259" key="9">
    <source>
        <dbReference type="SMART" id="SM00768"/>
    </source>
</evidence>
<feature type="chain" id="PRO_5035217841" description="X8 domain-containing protein" evidence="8">
    <location>
        <begin position="26"/>
        <end position="128"/>
    </location>
</feature>
<dbReference type="GO" id="GO:0009506">
    <property type="term" value="C:plasmodesma"/>
    <property type="evidence" value="ECO:0007669"/>
    <property type="project" value="UniProtKB-ARBA"/>
</dbReference>
<evidence type="ECO:0000256" key="6">
    <source>
        <dbReference type="ARBA" id="ARBA00023157"/>
    </source>
</evidence>
<comment type="caution">
    <text evidence="10">The sequence shown here is derived from an EMBL/GenBank/DDBJ whole genome shotgun (WGS) entry which is preliminary data.</text>
</comment>
<sequence>MRRWAVVMAAAVAVTGILMISSSSSRSGVASAAATWCIARSGAGAKALQTALDYACGSGVADCAPVQPSGLCYLPNSLAAHASYAFNSYYQRSNAAPGACDFADTATVTVTDPSKILLSSSLLVVSCR</sequence>
<proteinExistence type="predicted"/>
<organism evidence="10 11">
    <name type="scientific">Zingiber officinale</name>
    <name type="common">Ginger</name>
    <name type="synonym">Amomum zingiber</name>
    <dbReference type="NCBI Taxonomy" id="94328"/>
    <lineage>
        <taxon>Eukaryota</taxon>
        <taxon>Viridiplantae</taxon>
        <taxon>Streptophyta</taxon>
        <taxon>Embryophyta</taxon>
        <taxon>Tracheophyta</taxon>
        <taxon>Spermatophyta</taxon>
        <taxon>Magnoliopsida</taxon>
        <taxon>Liliopsida</taxon>
        <taxon>Zingiberales</taxon>
        <taxon>Zingiberaceae</taxon>
        <taxon>Zingiber</taxon>
    </lineage>
</organism>
<name>A0A8J5HUK6_ZINOF</name>
<dbReference type="InterPro" id="IPR012946">
    <property type="entry name" value="X8"/>
</dbReference>
<evidence type="ECO:0000256" key="3">
    <source>
        <dbReference type="ARBA" id="ARBA00022622"/>
    </source>
</evidence>
<reference evidence="10 11" key="1">
    <citation type="submission" date="2020-08" db="EMBL/GenBank/DDBJ databases">
        <title>Plant Genome Project.</title>
        <authorList>
            <person name="Zhang R.-G."/>
        </authorList>
    </citation>
    <scope>NUCLEOTIDE SEQUENCE [LARGE SCALE GENOMIC DNA]</scope>
    <source>
        <tissue evidence="10">Rhizome</tissue>
    </source>
</reference>
<dbReference type="GO" id="GO:0005886">
    <property type="term" value="C:plasma membrane"/>
    <property type="evidence" value="ECO:0007669"/>
    <property type="project" value="UniProtKB-SubCell"/>
</dbReference>
<keyword evidence="4 8" id="KW-0732">Signal</keyword>
<evidence type="ECO:0000313" key="11">
    <source>
        <dbReference type="Proteomes" id="UP000734854"/>
    </source>
</evidence>
<evidence type="ECO:0000256" key="7">
    <source>
        <dbReference type="ARBA" id="ARBA00023180"/>
    </source>
</evidence>
<accession>A0A8J5HUK6</accession>
<evidence type="ECO:0000256" key="1">
    <source>
        <dbReference type="ARBA" id="ARBA00004609"/>
    </source>
</evidence>
<keyword evidence="5" id="KW-0472">Membrane</keyword>
<keyword evidence="11" id="KW-1185">Reference proteome</keyword>
<keyword evidence="6" id="KW-1015">Disulfide bond</keyword>
<dbReference type="PANTHER" id="PTHR31044">
    <property type="entry name" value="BETA-1,3 GLUCANASE"/>
    <property type="match status" value="1"/>
</dbReference>